<feature type="non-terminal residue" evidence="2">
    <location>
        <position position="98"/>
    </location>
</feature>
<dbReference type="EMBL" id="CAJNIZ010037768">
    <property type="protein sequence ID" value="CAE7572934.1"/>
    <property type="molecule type" value="Genomic_DNA"/>
</dbReference>
<feature type="compositionally biased region" description="Polar residues" evidence="1">
    <location>
        <begin position="10"/>
        <end position="20"/>
    </location>
</feature>
<organism evidence="2 3">
    <name type="scientific">Symbiodinium pilosum</name>
    <name type="common">Dinoflagellate</name>
    <dbReference type="NCBI Taxonomy" id="2952"/>
    <lineage>
        <taxon>Eukaryota</taxon>
        <taxon>Sar</taxon>
        <taxon>Alveolata</taxon>
        <taxon>Dinophyceae</taxon>
        <taxon>Suessiales</taxon>
        <taxon>Symbiodiniaceae</taxon>
        <taxon>Symbiodinium</taxon>
    </lineage>
</organism>
<dbReference type="Proteomes" id="UP000649617">
    <property type="component" value="Unassembled WGS sequence"/>
</dbReference>
<evidence type="ECO:0000313" key="2">
    <source>
        <dbReference type="EMBL" id="CAE7572934.1"/>
    </source>
</evidence>
<gene>
    <name evidence="2" type="primary">xylA</name>
    <name evidence="2" type="ORF">SPIL2461_LOCUS15435</name>
</gene>
<sequence>AREDDLLSGRSLSPPQSLRSDVSRVSRYELALAEEPEDPPEVVVLSDNRGVYAHHLGKGESVWLHKGQKKKANAYEVRRHSKSLREYIYDKGTGDILW</sequence>
<feature type="non-terminal residue" evidence="2">
    <location>
        <position position="1"/>
    </location>
</feature>
<evidence type="ECO:0000313" key="3">
    <source>
        <dbReference type="Proteomes" id="UP000649617"/>
    </source>
</evidence>
<evidence type="ECO:0000256" key="1">
    <source>
        <dbReference type="SAM" id="MobiDB-lite"/>
    </source>
</evidence>
<protein>
    <submittedName>
        <fullName evidence="2">XylA protein</fullName>
    </submittedName>
</protein>
<feature type="region of interest" description="Disordered" evidence="1">
    <location>
        <begin position="1"/>
        <end position="20"/>
    </location>
</feature>
<accession>A0A812UQB9</accession>
<dbReference type="AlphaFoldDB" id="A0A812UQB9"/>
<name>A0A812UQB9_SYMPI</name>
<keyword evidence="3" id="KW-1185">Reference proteome</keyword>
<dbReference type="OrthoDB" id="10600160at2759"/>
<proteinExistence type="predicted"/>
<reference evidence="2" key="1">
    <citation type="submission" date="2021-02" db="EMBL/GenBank/DDBJ databases">
        <authorList>
            <person name="Dougan E. K."/>
            <person name="Rhodes N."/>
            <person name="Thang M."/>
            <person name="Chan C."/>
        </authorList>
    </citation>
    <scope>NUCLEOTIDE SEQUENCE</scope>
</reference>
<comment type="caution">
    <text evidence="2">The sequence shown here is derived from an EMBL/GenBank/DDBJ whole genome shotgun (WGS) entry which is preliminary data.</text>
</comment>